<evidence type="ECO:0000313" key="10">
    <source>
        <dbReference type="Proteomes" id="UP000247005"/>
    </source>
</evidence>
<evidence type="ECO:0000259" key="6">
    <source>
        <dbReference type="PROSITE" id="PS51094"/>
    </source>
</evidence>
<dbReference type="PANTHER" id="PTHR47738">
    <property type="entry name" value="PTS SYSTEM FRUCTOSE-LIKE EIIA COMPONENT-RELATED"/>
    <property type="match status" value="1"/>
</dbReference>
<dbReference type="GO" id="GO:0009401">
    <property type="term" value="P:phosphoenolpyruvate-dependent sugar phosphotransferase system"/>
    <property type="evidence" value="ECO:0007669"/>
    <property type="project" value="UniProtKB-KW"/>
</dbReference>
<evidence type="ECO:0000256" key="1">
    <source>
        <dbReference type="ARBA" id="ARBA00022448"/>
    </source>
</evidence>
<dbReference type="NCBIfam" id="TIGR00848">
    <property type="entry name" value="fruA"/>
    <property type="match status" value="1"/>
</dbReference>
<dbReference type="AlphaFoldDB" id="A0A2P5GLD9"/>
<dbReference type="InterPro" id="IPR004715">
    <property type="entry name" value="PTS_IIA_fruc"/>
</dbReference>
<dbReference type="EMBL" id="PQGE01000018">
    <property type="protein sequence ID" value="POP42699.1"/>
    <property type="molecule type" value="Genomic_DNA"/>
</dbReference>
<gene>
    <name evidence="8" type="ORF">CHU32_19225</name>
    <name evidence="7" type="ORF">CHU33_18850</name>
</gene>
<dbReference type="Gene3D" id="3.40.930.10">
    <property type="entry name" value="Mannitol-specific EII, Chain A"/>
    <property type="match status" value="1"/>
</dbReference>
<keyword evidence="9" id="KW-1185">Reference proteome</keyword>
<evidence type="ECO:0000256" key="2">
    <source>
        <dbReference type="ARBA" id="ARBA00022553"/>
    </source>
</evidence>
<dbReference type="Proteomes" id="UP000247005">
    <property type="component" value="Unassembled WGS sequence"/>
</dbReference>
<dbReference type="SUPFAM" id="SSF55804">
    <property type="entry name" value="Phoshotransferase/anion transport protein"/>
    <property type="match status" value="1"/>
</dbReference>
<evidence type="ECO:0000313" key="9">
    <source>
        <dbReference type="Proteomes" id="UP000237073"/>
    </source>
</evidence>
<dbReference type="InterPro" id="IPR051541">
    <property type="entry name" value="PTS_SugarTrans_NitroReg"/>
</dbReference>
<dbReference type="GO" id="GO:0016020">
    <property type="term" value="C:membrane"/>
    <property type="evidence" value="ECO:0007669"/>
    <property type="project" value="InterPro"/>
</dbReference>
<organism evidence="8 10">
    <name type="scientific">Superficieibacter electus</name>
    <dbReference type="NCBI Taxonomy" id="2022662"/>
    <lineage>
        <taxon>Bacteria</taxon>
        <taxon>Pseudomonadati</taxon>
        <taxon>Pseudomonadota</taxon>
        <taxon>Gammaproteobacteria</taxon>
        <taxon>Enterobacterales</taxon>
        <taxon>Enterobacteriaceae</taxon>
        <taxon>Superficieibacter</taxon>
    </lineage>
</organism>
<dbReference type="RefSeq" id="WP_103677607.1">
    <property type="nucleotide sequence ID" value="NZ_PQGD01000016.1"/>
</dbReference>
<evidence type="ECO:0000256" key="5">
    <source>
        <dbReference type="ARBA" id="ARBA00022683"/>
    </source>
</evidence>
<sequence length="151" mass="16879">MSIFSTEMIVLHLDARDKQDALMQLAKRIEAAGKLQVGGFDNFMLSLNKREEEFSTAVGYDYAIPHGKSDAVAVPAVAYAHLTQPILWDEEDEDWVENLFMIAVPAASAGDEHIKILTKLATAIMDDDFREHISQAKEPNQVIDIIEKFTS</sequence>
<keyword evidence="1" id="KW-0813">Transport</keyword>
<dbReference type="EMBL" id="PQGD01000016">
    <property type="protein sequence ID" value="POP45775.1"/>
    <property type="molecule type" value="Genomic_DNA"/>
</dbReference>
<dbReference type="InterPro" id="IPR002178">
    <property type="entry name" value="PTS_EIIA_type-2_dom"/>
</dbReference>
<evidence type="ECO:0000313" key="8">
    <source>
        <dbReference type="EMBL" id="POP45775.1"/>
    </source>
</evidence>
<accession>A0A2P5GLD9</accession>
<comment type="caution">
    <text evidence="8">The sequence shown here is derived from an EMBL/GenBank/DDBJ whole genome shotgun (WGS) entry which is preliminary data.</text>
</comment>
<dbReference type="GO" id="GO:0008982">
    <property type="term" value="F:protein-N(PI)-phosphohistidine-sugar phosphotransferase activity"/>
    <property type="evidence" value="ECO:0007669"/>
    <property type="project" value="InterPro"/>
</dbReference>
<dbReference type="Proteomes" id="UP000237073">
    <property type="component" value="Unassembled WGS sequence"/>
</dbReference>
<evidence type="ECO:0000256" key="4">
    <source>
        <dbReference type="ARBA" id="ARBA00022679"/>
    </source>
</evidence>
<reference evidence="9 10" key="1">
    <citation type="submission" date="2018-01" db="EMBL/GenBank/DDBJ databases">
        <title>Superficieibacter electus gen. nov., sp. nov., an extended-spectrum beta-lactamase possessing member of the Enterobacteriaceae family, isolated from intensive care unit surfaces.</title>
        <authorList>
            <person name="Potter R.F."/>
            <person name="D'Souza A.W."/>
        </authorList>
    </citation>
    <scope>NUCLEOTIDE SEQUENCE [LARGE SCALE GENOMIC DNA]</scope>
    <source>
        <strain evidence="8 10">BP-1</strain>
        <strain evidence="7 9">BP-2</strain>
    </source>
</reference>
<evidence type="ECO:0000313" key="7">
    <source>
        <dbReference type="EMBL" id="POP42699.1"/>
    </source>
</evidence>
<name>A0A2P5GLD9_9ENTR</name>
<dbReference type="PROSITE" id="PS51094">
    <property type="entry name" value="PTS_EIIA_TYPE_2"/>
    <property type="match status" value="1"/>
</dbReference>
<dbReference type="InterPro" id="IPR016152">
    <property type="entry name" value="PTrfase/Anion_transptr"/>
</dbReference>
<proteinExistence type="predicted"/>
<feature type="domain" description="PTS EIIA type-2" evidence="6">
    <location>
        <begin position="2"/>
        <end position="149"/>
    </location>
</feature>
<dbReference type="PANTHER" id="PTHR47738:SF2">
    <property type="entry name" value="PTS SYSTEM FRUCTOSE-LIKE EIIA COMPONENT"/>
    <property type="match status" value="1"/>
</dbReference>
<keyword evidence="4" id="KW-0808">Transferase</keyword>
<evidence type="ECO:0000256" key="3">
    <source>
        <dbReference type="ARBA" id="ARBA00022597"/>
    </source>
</evidence>
<dbReference type="CDD" id="cd00211">
    <property type="entry name" value="PTS_IIA_fru"/>
    <property type="match status" value="1"/>
</dbReference>
<dbReference type="OrthoDB" id="95460at2"/>
<keyword evidence="2" id="KW-0597">Phosphoprotein</keyword>
<keyword evidence="5" id="KW-0598">Phosphotransferase system</keyword>
<protein>
    <recommendedName>
        <fullName evidence="6">PTS EIIA type-2 domain-containing protein</fullName>
    </recommendedName>
</protein>
<dbReference type="Pfam" id="PF00359">
    <property type="entry name" value="PTS_EIIA_2"/>
    <property type="match status" value="1"/>
</dbReference>
<keyword evidence="3" id="KW-0762">Sugar transport</keyword>